<sequence>MKNKLLIIFVTLTCFIFCFFMINIQESYADPITQLPNFQYSGTMLPESKDIFNFRYGKNTYFKKLSGEVLNGEKLYVNKTPSEAQAMIYHIGYYQGKNINVKITLTGRAGGLYINKKDFLNIDLDIGGWITIKFEFFDQANNPVSIPLTTNWNKINKQVSLKIGKDKIRYLIADPTNQFTYKEESNGELTLQNNVTSAVDTGINSSLQCILYPTTEVSFNFNHKQGYNSYIKYNHENLNASMLSNAYGLDERFDTFNSNDLTLTAVQDISNNIADESNASNGKLNALATNFRKEIDSLPFSQYKIDGFQVLDSDGNNLTDLFSLSVKDENDIILIARNPKDNRLYNTTLMYLVKLKWIGSEEKPVDPGRIDNNGYLKVPFEVQTTSIPNNTFISKGQSSIFYKGNININFVDIDNPEKILRDPLTIPSILTLSFDLSKEYPDIPNYQPVFTPSNDSENNDKGILLEKTKEITHQYLRKNNIHFEILDKDSLTINQGTQTEVTMNFSVSLELSDAYDLYGEYNGKRQLIHHYTTSNGKKDSLTFNIPKEWIGKKVIFYVVSNHYNTESNKEERQIIAREPELRVPPIFSFGETEIKNDKYGILLPDALKNEIKVIDDAQVKWKINVKEMLPFSAKNKEQLLERIHFTIKGKEYILNQEDQTILTGETSTQLDKNDSIFIIITPADKPGKYQGILEWTLLNGPS</sequence>
<proteinExistence type="predicted"/>
<keyword evidence="1" id="KW-0614">Plasmid</keyword>
<dbReference type="RefSeq" id="WP_014868601.1">
    <property type="nucleotide sequence ID" value="NZ_JAIWKT010000013.1"/>
</dbReference>
<gene>
    <name evidence="1" type="ORF">DAT561_p1043</name>
    <name evidence="2" type="ORF">DAT561_p1056</name>
</gene>
<evidence type="ECO:0000313" key="2">
    <source>
        <dbReference type="EMBL" id="BBC61758.1"/>
    </source>
</evidence>
<accession>A0A2Z5Y4G0</accession>
<evidence type="ECO:0000313" key="3">
    <source>
        <dbReference type="Proteomes" id="UP000269226"/>
    </source>
</evidence>
<organism evidence="1 3">
    <name type="scientific">Melissococcus plutonius</name>
    <dbReference type="NCBI Taxonomy" id="33970"/>
    <lineage>
        <taxon>Bacteria</taxon>
        <taxon>Bacillati</taxon>
        <taxon>Bacillota</taxon>
        <taxon>Bacilli</taxon>
        <taxon>Lactobacillales</taxon>
        <taxon>Enterococcaceae</taxon>
        <taxon>Melissococcus</taxon>
    </lineage>
</organism>
<dbReference type="EMBL" id="AP018493">
    <property type="protein sequence ID" value="BBC61758.1"/>
    <property type="molecule type" value="Genomic_DNA"/>
</dbReference>
<protein>
    <submittedName>
        <fullName evidence="1">Uncharacterized protein</fullName>
    </submittedName>
</protein>
<dbReference type="EMBL" id="AP018493">
    <property type="protein sequence ID" value="BBC61745.1"/>
    <property type="molecule type" value="Genomic_DNA"/>
</dbReference>
<dbReference type="Proteomes" id="UP000269226">
    <property type="component" value="Plasmid pMP1"/>
</dbReference>
<reference evidence="1 3" key="1">
    <citation type="submission" date="2018-01" db="EMBL/GenBank/DDBJ databases">
        <title>Whole genome sequence of Melissococcus plutonius DAT561.</title>
        <authorList>
            <person name="Okumura K."/>
            <person name="Takamatsu D."/>
            <person name="Okura M."/>
        </authorList>
    </citation>
    <scope>NUCLEOTIDE SEQUENCE [LARGE SCALE GENOMIC DNA]</scope>
    <source>
        <strain evidence="1 3">DAT561</strain>
        <plasmid evidence="1">pMP1</plasmid>
        <plasmid evidence="3">pmp1 dat561 dna</plasmid>
    </source>
</reference>
<name>A0A2Z5Y4G0_9ENTE</name>
<dbReference type="AlphaFoldDB" id="A0A2Z5Y4G0"/>
<evidence type="ECO:0000313" key="1">
    <source>
        <dbReference type="EMBL" id="BBC61745.1"/>
    </source>
</evidence>
<geneLocation type="plasmid" evidence="3">
    <name>pmp1 dat561 dna</name>
</geneLocation>
<geneLocation type="plasmid" evidence="1">
    <name>pMP1</name>
</geneLocation>